<dbReference type="InterPro" id="IPR029058">
    <property type="entry name" value="AB_hydrolase_fold"/>
</dbReference>
<accession>A0A2N1MC47</accession>
<dbReference type="AlphaFoldDB" id="A0A2N1MC47"/>
<protein>
    <recommendedName>
        <fullName evidence="1">Alpha/beta hydrolase fold-3 domain-containing protein</fullName>
    </recommendedName>
</protein>
<reference evidence="2 3" key="2">
    <citation type="submission" date="2017-10" db="EMBL/GenBank/DDBJ databases">
        <title>Extensive intraspecific genome diversity in a model arbuscular mycorrhizal fungus.</title>
        <authorList>
            <person name="Chen E.C.H."/>
            <person name="Morin E."/>
            <person name="Baudet D."/>
            <person name="Noel J."/>
            <person name="Ndikumana S."/>
            <person name="Charron P."/>
            <person name="St-Onge C."/>
            <person name="Giorgi J."/>
            <person name="Grigoriev I.V."/>
            <person name="Roux C."/>
            <person name="Martin F.M."/>
            <person name="Corradi N."/>
        </authorList>
    </citation>
    <scope>NUCLEOTIDE SEQUENCE [LARGE SCALE GENOMIC DNA]</scope>
    <source>
        <strain evidence="2 3">C2</strain>
    </source>
</reference>
<comment type="caution">
    <text evidence="2">The sequence shown here is derived from an EMBL/GenBank/DDBJ whole genome shotgun (WGS) entry which is preliminary data.</text>
</comment>
<dbReference type="Gene3D" id="3.40.50.1820">
    <property type="entry name" value="alpha/beta hydrolase"/>
    <property type="match status" value="1"/>
</dbReference>
<dbReference type="GO" id="GO:0016787">
    <property type="term" value="F:hydrolase activity"/>
    <property type="evidence" value="ECO:0007669"/>
    <property type="project" value="InterPro"/>
</dbReference>
<proteinExistence type="predicted"/>
<sequence>MSLKFTLLSESVKTIEQIQRAGFLPAGRSATIIGHMSTNCPLTNPPPEWKNLKDDRIIAEWDQVPNYEWEKKETNARVLAISYQLTPQNQFPAALQDALAAYLYLLKI</sequence>
<evidence type="ECO:0000313" key="3">
    <source>
        <dbReference type="Proteomes" id="UP000233469"/>
    </source>
</evidence>
<dbReference type="Proteomes" id="UP000233469">
    <property type="component" value="Unassembled WGS sequence"/>
</dbReference>
<dbReference type="VEuPathDB" id="FungiDB:FUN_015822"/>
<dbReference type="Pfam" id="PF07859">
    <property type="entry name" value="Abhydrolase_3"/>
    <property type="match status" value="1"/>
</dbReference>
<dbReference type="InterPro" id="IPR013094">
    <property type="entry name" value="AB_hydrolase_3"/>
</dbReference>
<evidence type="ECO:0000313" key="2">
    <source>
        <dbReference type="EMBL" id="PKK59210.1"/>
    </source>
</evidence>
<reference evidence="2 3" key="1">
    <citation type="submission" date="2016-04" db="EMBL/GenBank/DDBJ databases">
        <title>Genome analyses suggest a sexual origin of heterokaryosis in a supposedly ancient asexual fungus.</title>
        <authorList>
            <person name="Ropars J."/>
            <person name="Sedzielewska K."/>
            <person name="Noel J."/>
            <person name="Charron P."/>
            <person name="Farinelli L."/>
            <person name="Marton T."/>
            <person name="Kruger M."/>
            <person name="Pelin A."/>
            <person name="Brachmann A."/>
            <person name="Corradi N."/>
        </authorList>
    </citation>
    <scope>NUCLEOTIDE SEQUENCE [LARGE SCALE GENOMIC DNA]</scope>
    <source>
        <strain evidence="2 3">C2</strain>
    </source>
</reference>
<dbReference type="EMBL" id="LLXL01003159">
    <property type="protein sequence ID" value="PKK59210.1"/>
    <property type="molecule type" value="Genomic_DNA"/>
</dbReference>
<feature type="domain" description="Alpha/beta hydrolase fold-3" evidence="1">
    <location>
        <begin position="72"/>
        <end position="106"/>
    </location>
</feature>
<evidence type="ECO:0000259" key="1">
    <source>
        <dbReference type="Pfam" id="PF07859"/>
    </source>
</evidence>
<organism evidence="2 3">
    <name type="scientific">Rhizophagus irregularis</name>
    <dbReference type="NCBI Taxonomy" id="588596"/>
    <lineage>
        <taxon>Eukaryota</taxon>
        <taxon>Fungi</taxon>
        <taxon>Fungi incertae sedis</taxon>
        <taxon>Mucoromycota</taxon>
        <taxon>Glomeromycotina</taxon>
        <taxon>Glomeromycetes</taxon>
        <taxon>Glomerales</taxon>
        <taxon>Glomeraceae</taxon>
        <taxon>Rhizophagus</taxon>
    </lineage>
</organism>
<name>A0A2N1MC47_9GLOM</name>
<gene>
    <name evidence="2" type="ORF">RhiirC2_857458</name>
</gene>